<name>A0A3P1SSZ2_9GAMM</name>
<gene>
    <name evidence="1" type="ORF">EHS89_09560</name>
</gene>
<evidence type="ECO:0000313" key="1">
    <source>
        <dbReference type="EMBL" id="RRC99725.1"/>
    </source>
</evidence>
<protein>
    <recommendedName>
        <fullName evidence="3">DUF4435 domain-containing protein</fullName>
    </recommendedName>
</protein>
<dbReference type="EMBL" id="RQXV01000004">
    <property type="protein sequence ID" value="RRC99725.1"/>
    <property type="molecule type" value="Genomic_DNA"/>
</dbReference>
<evidence type="ECO:0000313" key="2">
    <source>
        <dbReference type="Proteomes" id="UP000267535"/>
    </source>
</evidence>
<accession>A0A3P1SSZ2</accession>
<comment type="caution">
    <text evidence="1">The sequence shown here is derived from an EMBL/GenBank/DDBJ whole genome shotgun (WGS) entry which is preliminary data.</text>
</comment>
<organism evidence="1 2">
    <name type="scientific">Amphritea balenae</name>
    <dbReference type="NCBI Taxonomy" id="452629"/>
    <lineage>
        <taxon>Bacteria</taxon>
        <taxon>Pseudomonadati</taxon>
        <taxon>Pseudomonadota</taxon>
        <taxon>Gammaproteobacteria</taxon>
        <taxon>Oceanospirillales</taxon>
        <taxon>Oceanospirillaceae</taxon>
        <taxon>Amphritea</taxon>
    </lineage>
</organism>
<dbReference type="OrthoDB" id="1493768at2"/>
<reference evidence="1 2" key="1">
    <citation type="submission" date="2018-11" db="EMBL/GenBank/DDBJ databases">
        <title>The draft genome sequence of Amphritea balenae JAMM 1525T.</title>
        <authorList>
            <person name="Fang Z."/>
            <person name="Zhang Y."/>
            <person name="Han X."/>
        </authorList>
    </citation>
    <scope>NUCLEOTIDE SEQUENCE [LARGE SCALE GENOMIC DNA]</scope>
    <source>
        <strain evidence="1 2">JAMM 1525</strain>
    </source>
</reference>
<proteinExistence type="predicted"/>
<dbReference type="AlphaFoldDB" id="A0A3P1SSZ2"/>
<keyword evidence="2" id="KW-1185">Reference proteome</keyword>
<dbReference type="RefSeq" id="WP_124925915.1">
    <property type="nucleotide sequence ID" value="NZ_BMOH01000006.1"/>
</dbReference>
<evidence type="ECO:0008006" key="3">
    <source>
        <dbReference type="Google" id="ProtNLM"/>
    </source>
</evidence>
<dbReference type="Proteomes" id="UP000267535">
    <property type="component" value="Unassembled WGS sequence"/>
</dbReference>
<sequence length="293" mass="33284">MSFTRTSSGLTNNSLFYGVDLIIYTEGGNKSYTADEVLRGAGSEQSVDIKFWSNVLVKHGLTSNIKFKALGSKTCAKEICRLLSEGEIENVAVAVDSDLDDFIGVKIDSPFVLYTKGYSWENDVYRNDLVKDQIESLIFKNGLEERYKYIVDKAFCDLGSKSKTLINVEIMFRLNGVKLITACNGERFFDSRRNPSFNRKQLSRLIRDNKEQLARPIFVPEYDNNLCSFRYCYGKLVEAMSISLISYICRTMAGFGALPKEFIVAAMIERYARSLEVNKDPYYQAMVNRMLAA</sequence>